<dbReference type="Gene3D" id="3.30.420.40">
    <property type="match status" value="2"/>
</dbReference>
<sequence length="289" mass="32017">MRIGIDAGGTKTTAQLFDQNMKVIKTAESGFGNPLVNFEKAILNIETSIFTVLNETNTSLNTIDLIAVGSAGASSGGYSEQIKQHLKNKFHTKIIVMSDLELSHIATFNNKEGILLIAGTGSSCLYRKNNLFIQKGGWGHILGDEGSAYWIGIQIIKQLMLHFEQSTLTDDAEILLPNLLNKYPSKQHIIELVYNSPKKEVAQLAQITELFPNSKYIQNLMDQSAMYLSNLVIMTLSQSKSKKVNIALEGSVITKNNYIKKQFLENIKKQGFDVNVVTTKKATQGVLFL</sequence>
<evidence type="ECO:0000313" key="3">
    <source>
        <dbReference type="Proteomes" id="UP000018126"/>
    </source>
</evidence>
<dbReference type="InterPro" id="IPR039758">
    <property type="entry name" value="NAGK-like"/>
</dbReference>
<dbReference type="eggNOG" id="COG2971">
    <property type="taxonomic scope" value="Bacteria"/>
</dbReference>
<proteinExistence type="predicted"/>
<name>V6Q569_9ENTE</name>
<evidence type="ECO:0000259" key="1">
    <source>
        <dbReference type="Pfam" id="PF01869"/>
    </source>
</evidence>
<protein>
    <recommendedName>
        <fullName evidence="1">ATPase BadF/BadG/BcrA/BcrD type domain-containing protein</fullName>
    </recommendedName>
</protein>
<dbReference type="AlphaFoldDB" id="V6Q569"/>
<dbReference type="EMBL" id="AYSH01000007">
    <property type="protein sequence ID" value="EST90381.1"/>
    <property type="molecule type" value="Genomic_DNA"/>
</dbReference>
<dbReference type="RefSeq" id="WP_023605867.1">
    <property type="nucleotide sequence ID" value="NZ_AYSH01000007.1"/>
</dbReference>
<dbReference type="CDD" id="cd24007">
    <property type="entry name" value="ASKHA_NBD_eukNAGK-like"/>
    <property type="match status" value="1"/>
</dbReference>
<dbReference type="PANTHER" id="PTHR12862">
    <property type="entry name" value="BADF TYPE ATPASE DOMAIN-CONTAINING PROTEIN"/>
    <property type="match status" value="1"/>
</dbReference>
<accession>V6Q569</accession>
<keyword evidence="3" id="KW-1185">Reference proteome</keyword>
<dbReference type="InterPro" id="IPR002731">
    <property type="entry name" value="ATPase_BadF"/>
</dbReference>
<dbReference type="PATRIC" id="fig|1408226.3.peg.511"/>
<dbReference type="GO" id="GO:0045127">
    <property type="term" value="F:N-acetylglucosamine kinase activity"/>
    <property type="evidence" value="ECO:0007669"/>
    <property type="project" value="InterPro"/>
</dbReference>
<dbReference type="Pfam" id="PF01869">
    <property type="entry name" value="BcrAD_BadFG"/>
    <property type="match status" value="1"/>
</dbReference>
<feature type="domain" description="ATPase BadF/BadG/BcrA/BcrD type" evidence="1">
    <location>
        <begin position="3"/>
        <end position="279"/>
    </location>
</feature>
<comment type="caution">
    <text evidence="2">The sequence shown here is derived from an EMBL/GenBank/DDBJ whole genome shotgun (WGS) entry which is preliminary data.</text>
</comment>
<dbReference type="STRING" id="1408226.T233_00523"/>
<organism evidence="2 3">
    <name type="scientific">Vagococcus lutrae LBD1</name>
    <dbReference type="NCBI Taxonomy" id="1408226"/>
    <lineage>
        <taxon>Bacteria</taxon>
        <taxon>Bacillati</taxon>
        <taxon>Bacillota</taxon>
        <taxon>Bacilli</taxon>
        <taxon>Lactobacillales</taxon>
        <taxon>Enterococcaceae</taxon>
        <taxon>Vagococcus</taxon>
    </lineage>
</organism>
<dbReference type="SUPFAM" id="SSF53067">
    <property type="entry name" value="Actin-like ATPase domain"/>
    <property type="match status" value="2"/>
</dbReference>
<dbReference type="PANTHER" id="PTHR12862:SF0">
    <property type="entry name" value="N-ACETYL-D-GLUCOSAMINE KINASE"/>
    <property type="match status" value="1"/>
</dbReference>
<dbReference type="InterPro" id="IPR043129">
    <property type="entry name" value="ATPase_NBD"/>
</dbReference>
<dbReference type="Proteomes" id="UP000018126">
    <property type="component" value="Unassembled WGS sequence"/>
</dbReference>
<evidence type="ECO:0000313" key="2">
    <source>
        <dbReference type="EMBL" id="EST90381.1"/>
    </source>
</evidence>
<gene>
    <name evidence="2" type="ORF">T233_00523</name>
</gene>
<reference evidence="2 3" key="1">
    <citation type="journal article" date="2013" name="Genome Announc.">
        <title>High-Quality Draft Genome Sequence of Vagococcus lutrae Strain LBD1, Isolated from the Largemouth Bass Micropterus salmoides.</title>
        <authorList>
            <person name="Lebreton F."/>
            <person name="Valentino M.D."/>
            <person name="Duncan L.B."/>
            <person name="Zeng Q."/>
            <person name="Manson McGuire A."/>
            <person name="Earl A.M."/>
            <person name="Gilmore M.S."/>
        </authorList>
    </citation>
    <scope>NUCLEOTIDE SEQUENCE [LARGE SCALE GENOMIC DNA]</scope>
    <source>
        <strain evidence="2 3">LBD1</strain>
    </source>
</reference>